<dbReference type="KEGG" id="lamb:KBB96_07910"/>
<organism evidence="2 3">
    <name type="scientific">Luteolibacter ambystomatis</name>
    <dbReference type="NCBI Taxonomy" id="2824561"/>
    <lineage>
        <taxon>Bacteria</taxon>
        <taxon>Pseudomonadati</taxon>
        <taxon>Verrucomicrobiota</taxon>
        <taxon>Verrucomicrobiia</taxon>
        <taxon>Verrucomicrobiales</taxon>
        <taxon>Verrucomicrobiaceae</taxon>
        <taxon>Luteolibacter</taxon>
    </lineage>
</organism>
<evidence type="ECO:0000313" key="2">
    <source>
        <dbReference type="EMBL" id="QUE52807.1"/>
    </source>
</evidence>
<reference evidence="2" key="1">
    <citation type="submission" date="2021-04" db="EMBL/GenBank/DDBJ databases">
        <title>Luteolibacter sp. 32A isolated from the skin of an Anderson's salamander (Ambystoma andersonii).</title>
        <authorList>
            <person name="Spergser J."/>
            <person name="Busse H.-J."/>
        </authorList>
    </citation>
    <scope>NUCLEOTIDE SEQUENCE</scope>
    <source>
        <strain evidence="2">32A</strain>
    </source>
</reference>
<evidence type="ECO:0000313" key="3">
    <source>
        <dbReference type="Proteomes" id="UP000676169"/>
    </source>
</evidence>
<feature type="signal peptide" evidence="1">
    <location>
        <begin position="1"/>
        <end position="19"/>
    </location>
</feature>
<dbReference type="RefSeq" id="WP_211634120.1">
    <property type="nucleotide sequence ID" value="NZ_CP073100.1"/>
</dbReference>
<gene>
    <name evidence="2" type="ORF">KBB96_07910</name>
</gene>
<dbReference type="PROSITE" id="PS51257">
    <property type="entry name" value="PROKAR_LIPOPROTEIN"/>
    <property type="match status" value="1"/>
</dbReference>
<feature type="chain" id="PRO_5037708867" evidence="1">
    <location>
        <begin position="20"/>
        <end position="166"/>
    </location>
</feature>
<dbReference type="EMBL" id="CP073100">
    <property type="protein sequence ID" value="QUE52807.1"/>
    <property type="molecule type" value="Genomic_DNA"/>
</dbReference>
<name>A0A975J2F8_9BACT</name>
<dbReference type="AlphaFoldDB" id="A0A975J2F8"/>
<protein>
    <submittedName>
        <fullName evidence="2">Uncharacterized protein</fullName>
    </submittedName>
</protein>
<sequence>MSFRLMAACLLLAASSACGVEDPGKEVVGQVVVRVFHATDGDPKAAGDKAKPLAQAAVDKIRKEEHLKFAHYSGLGVDTKPLYRSYENWAQPLGGSDEVMVRFEAQSKPAGGSARLGLELWLSRKKVLKTDAEISADKPLYVLGPAWRGGRLLISVALAPKPKGGS</sequence>
<keyword evidence="1" id="KW-0732">Signal</keyword>
<keyword evidence="3" id="KW-1185">Reference proteome</keyword>
<dbReference type="Proteomes" id="UP000676169">
    <property type="component" value="Chromosome"/>
</dbReference>
<accession>A0A975J2F8</accession>
<evidence type="ECO:0000256" key="1">
    <source>
        <dbReference type="SAM" id="SignalP"/>
    </source>
</evidence>
<proteinExistence type="predicted"/>